<keyword evidence="1" id="KW-0472">Membrane</keyword>
<organism evidence="2 3">
    <name type="scientific">Candidatus Roizmanbacteria bacterium CG07_land_8_20_14_0_80_34_15</name>
    <dbReference type="NCBI Taxonomy" id="1974849"/>
    <lineage>
        <taxon>Bacteria</taxon>
        <taxon>Candidatus Roizmaniibacteriota</taxon>
    </lineage>
</organism>
<feature type="transmembrane region" description="Helical" evidence="1">
    <location>
        <begin position="229"/>
        <end position="248"/>
    </location>
</feature>
<protein>
    <recommendedName>
        <fullName evidence="4">Glycosyltransferase RgtA/B/C/D-like domain-containing protein</fullName>
    </recommendedName>
</protein>
<evidence type="ECO:0000256" key="1">
    <source>
        <dbReference type="SAM" id="Phobius"/>
    </source>
</evidence>
<feature type="transmembrane region" description="Helical" evidence="1">
    <location>
        <begin position="292"/>
        <end position="310"/>
    </location>
</feature>
<feature type="transmembrane region" description="Helical" evidence="1">
    <location>
        <begin position="145"/>
        <end position="166"/>
    </location>
</feature>
<reference evidence="3" key="1">
    <citation type="submission" date="2017-09" db="EMBL/GenBank/DDBJ databases">
        <title>Depth-based differentiation of microbial function through sediment-hosted aquifers and enrichment of novel symbionts in the deep terrestrial subsurface.</title>
        <authorList>
            <person name="Probst A.J."/>
            <person name="Ladd B."/>
            <person name="Jarett J.K."/>
            <person name="Geller-Mcgrath D.E."/>
            <person name="Sieber C.M.K."/>
            <person name="Emerson J.B."/>
            <person name="Anantharaman K."/>
            <person name="Thomas B.C."/>
            <person name="Malmstrom R."/>
            <person name="Stieglmeier M."/>
            <person name="Klingl A."/>
            <person name="Woyke T."/>
            <person name="Ryan C.M."/>
            <person name="Banfield J.F."/>
        </authorList>
    </citation>
    <scope>NUCLEOTIDE SEQUENCE [LARGE SCALE GENOMIC DNA]</scope>
</reference>
<feature type="transmembrane region" description="Helical" evidence="1">
    <location>
        <begin position="106"/>
        <end position="139"/>
    </location>
</feature>
<gene>
    <name evidence="2" type="ORF">COT02_04655</name>
</gene>
<feature type="transmembrane region" description="Helical" evidence="1">
    <location>
        <begin position="263"/>
        <end position="285"/>
    </location>
</feature>
<evidence type="ECO:0000313" key="2">
    <source>
        <dbReference type="EMBL" id="PIU36702.1"/>
    </source>
</evidence>
<feature type="transmembrane region" description="Helical" evidence="1">
    <location>
        <begin position="73"/>
        <end position="94"/>
    </location>
</feature>
<keyword evidence="1" id="KW-0812">Transmembrane</keyword>
<proteinExistence type="predicted"/>
<keyword evidence="1" id="KW-1133">Transmembrane helix</keyword>
<feature type="transmembrane region" description="Helical" evidence="1">
    <location>
        <begin position="178"/>
        <end position="197"/>
    </location>
</feature>
<evidence type="ECO:0008006" key="4">
    <source>
        <dbReference type="Google" id="ProtNLM"/>
    </source>
</evidence>
<sequence length="347" mass="40963">MRKIFIIALVVRLLCLYLFRNVTNYDLQSYLQVGDLTLRGINIYPTIANLHHPYLPFFLYVEALAVYFSQSKIIVVAIIKFINIIFDLGILYLVYLLSKKNLKTSLVYAINPITILITTLHGQFDVIPVFFILLSIYLIKIKKDFRVILSFSIAILLKTWPLIFLIPIVRNIKNIKTLFLLGLFPIVFTLIYCFFYKTNSIEIGKTLISYQGLYGIWGPLILFGKQRILFQKLLTIIFLIGFFIYSYANLEKDIVRNILKLLFFFYIFTTNFSIQYFVWIIPFLIIIKPRNYVFLITLMTFYLISFYYVWLFCLNCIIVPNWLLISQNIISFALWFSFIKIGYISSK</sequence>
<accession>A0A2M6YTG2</accession>
<dbReference type="Proteomes" id="UP000230184">
    <property type="component" value="Unassembled WGS sequence"/>
</dbReference>
<dbReference type="EMBL" id="PEWY01000130">
    <property type="protein sequence ID" value="PIU36702.1"/>
    <property type="molecule type" value="Genomic_DNA"/>
</dbReference>
<feature type="transmembrane region" description="Helical" evidence="1">
    <location>
        <begin position="322"/>
        <end position="343"/>
    </location>
</feature>
<name>A0A2M6YTG2_9BACT</name>
<dbReference type="AlphaFoldDB" id="A0A2M6YTG2"/>
<evidence type="ECO:0000313" key="3">
    <source>
        <dbReference type="Proteomes" id="UP000230184"/>
    </source>
</evidence>
<comment type="caution">
    <text evidence="2">The sequence shown here is derived from an EMBL/GenBank/DDBJ whole genome shotgun (WGS) entry which is preliminary data.</text>
</comment>